<organism evidence="1">
    <name type="scientific">Candidatus Kentrum sp. FW</name>
    <dbReference type="NCBI Taxonomy" id="2126338"/>
    <lineage>
        <taxon>Bacteria</taxon>
        <taxon>Pseudomonadati</taxon>
        <taxon>Pseudomonadota</taxon>
        <taxon>Gammaproteobacteria</taxon>
        <taxon>Candidatus Kentrum</taxon>
    </lineage>
</organism>
<proteinExistence type="predicted"/>
<dbReference type="AlphaFoldDB" id="A0A450TIB0"/>
<accession>A0A450TIB0</accession>
<reference evidence="1" key="1">
    <citation type="submission" date="2019-02" db="EMBL/GenBank/DDBJ databases">
        <authorList>
            <person name="Gruber-Vodicka R. H."/>
            <person name="Seah K. B. B."/>
        </authorList>
    </citation>
    <scope>NUCLEOTIDE SEQUENCE</scope>
    <source>
        <strain evidence="1">BECK_BZ106</strain>
    </source>
</reference>
<dbReference type="EMBL" id="CAADFD010000123">
    <property type="protein sequence ID" value="VFJ66933.1"/>
    <property type="molecule type" value="Genomic_DNA"/>
</dbReference>
<protein>
    <submittedName>
        <fullName evidence="1">Uncharacterized protein</fullName>
    </submittedName>
</protein>
<name>A0A450TIB0_9GAMM</name>
<evidence type="ECO:0000313" key="1">
    <source>
        <dbReference type="EMBL" id="VFJ66933.1"/>
    </source>
</evidence>
<gene>
    <name evidence="1" type="ORF">BECKFW1821B_GA0114236_112310</name>
</gene>
<sequence length="213" mass="24484">MKPFQFPLLNTDPRRLNTEEVDEFARRTGWIDDIAVISPETSLVEVQPLPWWEGVELIVARDPEWQARHGIENSAGAWLRDEHLHRLDGTSNPIHAMNAKTKPVFNDQNVLSYLGFFCHFVHAKDRPFVIVQSADDPIVPNNAPEKMLAWLPRPAQLLRQDERGYHCEALVWYADALFLSNFIVSESGMVEMIEDEELASELGASMQFNLKFR</sequence>